<dbReference type="RefSeq" id="XP_001387169.1">
    <property type="nucleotide sequence ID" value="XM_001387132.1"/>
</dbReference>
<dbReference type="GO" id="GO:0003677">
    <property type="term" value="F:DNA binding"/>
    <property type="evidence" value="ECO:0007669"/>
    <property type="project" value="UniProtKB-KW"/>
</dbReference>
<dbReference type="PANTHER" id="PTHR22980">
    <property type="entry name" value="CORTISTATIN"/>
    <property type="match status" value="1"/>
</dbReference>
<dbReference type="GO" id="GO:0046982">
    <property type="term" value="F:protein heterodimerization activity"/>
    <property type="evidence" value="ECO:0007669"/>
    <property type="project" value="InterPro"/>
</dbReference>
<evidence type="ECO:0000256" key="4">
    <source>
        <dbReference type="ARBA" id="ARBA00023204"/>
    </source>
</evidence>
<dbReference type="GO" id="GO:0000712">
    <property type="term" value="P:resolution of meiotic recombination intermediates"/>
    <property type="evidence" value="ECO:0007669"/>
    <property type="project" value="TreeGrafter"/>
</dbReference>
<reference evidence="5 6" key="1">
    <citation type="journal article" date="2007" name="Nat. Biotechnol.">
        <title>Genome sequence of the lignocellulose-bioconverting and xylose-fermenting yeast Pichia stipitis.</title>
        <authorList>
            <person name="Jeffries T.W."/>
            <person name="Grigoriev I.V."/>
            <person name="Grimwood J."/>
            <person name="Laplaza J.M."/>
            <person name="Aerts A."/>
            <person name="Salamov A."/>
            <person name="Schmutz J."/>
            <person name="Lindquist E."/>
            <person name="Dehal P."/>
            <person name="Shapiro H."/>
            <person name="Jin Y.S."/>
            <person name="Passoth V."/>
            <person name="Richardson P.M."/>
        </authorList>
    </citation>
    <scope>NUCLEOTIDE SEQUENCE [LARGE SCALE GENOMIC DNA]</scope>
    <source>
        <strain evidence="6">ATCC 58785 / CBS 6054 / NBRC 10063 / NRRL Y-11545</strain>
    </source>
</reference>
<dbReference type="OrthoDB" id="1872155at2759"/>
<comment type="similarity">
    <text evidence="1">Belongs to the TAF9 family. CENP-S/MHF1 subfamily.</text>
</comment>
<gene>
    <name evidence="5" type="ORF">PICST_29171</name>
</gene>
<dbReference type="InParanoid" id="A3GI04"/>
<dbReference type="CDD" id="cd22919">
    <property type="entry name" value="HFD_CENP-S"/>
    <property type="match status" value="1"/>
</dbReference>
<dbReference type="GO" id="GO:0031297">
    <property type="term" value="P:replication fork processing"/>
    <property type="evidence" value="ECO:0007669"/>
    <property type="project" value="TreeGrafter"/>
</dbReference>
<evidence type="ECO:0000313" key="5">
    <source>
        <dbReference type="EMBL" id="EAZ63146.1"/>
    </source>
</evidence>
<protein>
    <recommendedName>
        <fullName evidence="7">Centromere protein S</fullName>
    </recommendedName>
</protein>
<dbReference type="Gene3D" id="1.10.20.10">
    <property type="entry name" value="Histone, subunit A"/>
    <property type="match status" value="1"/>
</dbReference>
<dbReference type="eggNOG" id="ENOG502S7WI">
    <property type="taxonomic scope" value="Eukaryota"/>
</dbReference>
<dbReference type="FunCoup" id="A3GI04">
    <property type="interactions" value="52"/>
</dbReference>
<dbReference type="GeneID" id="4851903"/>
<keyword evidence="3" id="KW-0238">DNA-binding</keyword>
<dbReference type="GO" id="GO:0003682">
    <property type="term" value="F:chromatin binding"/>
    <property type="evidence" value="ECO:0007669"/>
    <property type="project" value="TreeGrafter"/>
</dbReference>
<accession>A3GI04</accession>
<evidence type="ECO:0000256" key="3">
    <source>
        <dbReference type="ARBA" id="ARBA00023125"/>
    </source>
</evidence>
<dbReference type="InterPro" id="IPR029003">
    <property type="entry name" value="CENP-S/Mhf1"/>
</dbReference>
<dbReference type="Pfam" id="PF15630">
    <property type="entry name" value="CENP-S"/>
    <property type="match status" value="1"/>
</dbReference>
<dbReference type="EMBL" id="AAVQ01000002">
    <property type="protein sequence ID" value="EAZ63146.1"/>
    <property type="molecule type" value="Genomic_DNA"/>
</dbReference>
<dbReference type="InterPro" id="IPR009072">
    <property type="entry name" value="Histone-fold"/>
</dbReference>
<keyword evidence="6" id="KW-1185">Reference proteome</keyword>
<dbReference type="SUPFAM" id="SSF47113">
    <property type="entry name" value="Histone-fold"/>
    <property type="match status" value="1"/>
</dbReference>
<organism evidence="5 6">
    <name type="scientific">Scheffersomyces stipitis (strain ATCC 58785 / CBS 6054 / NBRC 10063 / NRRL Y-11545)</name>
    <name type="common">Yeast</name>
    <name type="synonym">Pichia stipitis</name>
    <dbReference type="NCBI Taxonomy" id="322104"/>
    <lineage>
        <taxon>Eukaryota</taxon>
        <taxon>Fungi</taxon>
        <taxon>Dikarya</taxon>
        <taxon>Ascomycota</taxon>
        <taxon>Saccharomycotina</taxon>
        <taxon>Pichiomycetes</taxon>
        <taxon>Debaryomycetaceae</taxon>
        <taxon>Scheffersomyces</taxon>
    </lineage>
</organism>
<evidence type="ECO:0008006" key="7">
    <source>
        <dbReference type="Google" id="ProtNLM"/>
    </source>
</evidence>
<evidence type="ECO:0000256" key="1">
    <source>
        <dbReference type="ARBA" id="ARBA00006612"/>
    </source>
</evidence>
<dbReference type="PANTHER" id="PTHR22980:SF0">
    <property type="entry name" value="CENTROMERE PROTEIN S"/>
    <property type="match status" value="1"/>
</dbReference>
<comment type="caution">
    <text evidence="5">The sequence shown here is derived from an EMBL/GenBank/DDBJ whole genome shotgun (WGS) entry which is preliminary data.</text>
</comment>
<dbReference type="HOGENOM" id="CLU_100369_3_1_1"/>
<dbReference type="AlphaFoldDB" id="A3GI04"/>
<dbReference type="KEGG" id="pic:PICST_29171"/>
<evidence type="ECO:0000313" key="6">
    <source>
        <dbReference type="Proteomes" id="UP000002258"/>
    </source>
</evidence>
<dbReference type="GO" id="GO:0006281">
    <property type="term" value="P:DNA repair"/>
    <property type="evidence" value="ECO:0007669"/>
    <property type="project" value="UniProtKB-KW"/>
</dbReference>
<sequence length="107" mass="12144">MSEQSKDEVASQLKSTVYLTVAKMVEEQLAKHTKNTETVVATPIFIASLVDLVYNQIVNLGEDLELFAQHANRSTVKPDDLYMVTRKNDILTKCLKEVEHQLKQHNS</sequence>
<name>A3GI04_PICST</name>
<dbReference type="Proteomes" id="UP000002258">
    <property type="component" value="Chromosome 1"/>
</dbReference>
<dbReference type="GO" id="GO:0071821">
    <property type="term" value="C:FANCM-MHF complex"/>
    <property type="evidence" value="ECO:0007669"/>
    <property type="project" value="InterPro"/>
</dbReference>
<dbReference type="STRING" id="322104.A3GI04"/>
<dbReference type="OMA" id="WTQIENV"/>
<proteinExistence type="inferred from homology"/>
<evidence type="ECO:0000256" key="2">
    <source>
        <dbReference type="ARBA" id="ARBA00022763"/>
    </source>
</evidence>
<keyword evidence="4" id="KW-0234">DNA repair</keyword>
<keyword evidence="2" id="KW-0227">DNA damage</keyword>